<dbReference type="InterPro" id="IPR010982">
    <property type="entry name" value="Lambda_DNA-bd_dom_sf"/>
</dbReference>
<gene>
    <name evidence="2" type="ORF">H2C83_06040</name>
</gene>
<dbReference type="AlphaFoldDB" id="A0A7W1XRC3"/>
<dbReference type="CDD" id="cd00093">
    <property type="entry name" value="HTH_XRE"/>
    <property type="match status" value="1"/>
</dbReference>
<dbReference type="SUPFAM" id="SSF47413">
    <property type="entry name" value="lambda repressor-like DNA-binding domains"/>
    <property type="match status" value="1"/>
</dbReference>
<dbReference type="GO" id="GO:0003677">
    <property type="term" value="F:DNA binding"/>
    <property type="evidence" value="ECO:0007669"/>
    <property type="project" value="InterPro"/>
</dbReference>
<dbReference type="PROSITE" id="PS50943">
    <property type="entry name" value="HTH_CROC1"/>
    <property type="match status" value="1"/>
</dbReference>
<sequence>MTQDQIAKSLDVKPQSVSSWVQGKTFPKVETLFKLAVLLNCKVDNLYKIEWEE</sequence>
<comment type="caution">
    <text evidence="2">The sequence shown here is derived from an EMBL/GenBank/DDBJ whole genome shotgun (WGS) entry which is preliminary data.</text>
</comment>
<dbReference type="Proteomes" id="UP000538292">
    <property type="component" value="Unassembled WGS sequence"/>
</dbReference>
<dbReference type="InterPro" id="IPR001387">
    <property type="entry name" value="Cro/C1-type_HTH"/>
</dbReference>
<evidence type="ECO:0000313" key="2">
    <source>
        <dbReference type="EMBL" id="MBA4601888.1"/>
    </source>
</evidence>
<dbReference type="Gene3D" id="1.10.260.40">
    <property type="entry name" value="lambda repressor-like DNA-binding domains"/>
    <property type="match status" value="1"/>
</dbReference>
<dbReference type="Pfam" id="PF01381">
    <property type="entry name" value="HTH_3"/>
    <property type="match status" value="1"/>
</dbReference>
<proteinExistence type="predicted"/>
<organism evidence="2 3">
    <name type="scientific">Thermoactinomyces mirandus</name>
    <dbReference type="NCBI Taxonomy" id="2756294"/>
    <lineage>
        <taxon>Bacteria</taxon>
        <taxon>Bacillati</taxon>
        <taxon>Bacillota</taxon>
        <taxon>Bacilli</taxon>
        <taxon>Bacillales</taxon>
        <taxon>Thermoactinomycetaceae</taxon>
        <taxon>Thermoactinomyces</taxon>
    </lineage>
</organism>
<name>A0A7W1XRC3_9BACL</name>
<protein>
    <submittedName>
        <fullName evidence="2">Helix-turn-helix transcriptional regulator</fullName>
    </submittedName>
</protein>
<accession>A0A7W1XRC3</accession>
<dbReference type="EMBL" id="JACEOL010000018">
    <property type="protein sequence ID" value="MBA4601888.1"/>
    <property type="molecule type" value="Genomic_DNA"/>
</dbReference>
<evidence type="ECO:0000313" key="3">
    <source>
        <dbReference type="Proteomes" id="UP000538292"/>
    </source>
</evidence>
<feature type="domain" description="HTH cro/C1-type" evidence="1">
    <location>
        <begin position="1"/>
        <end position="46"/>
    </location>
</feature>
<reference evidence="2 3" key="1">
    <citation type="submission" date="2020-07" db="EMBL/GenBank/DDBJ databases">
        <title>Thermoactinomyces phylogeny.</title>
        <authorList>
            <person name="Dunlap C."/>
        </authorList>
    </citation>
    <scope>NUCLEOTIDE SEQUENCE [LARGE SCALE GENOMIC DNA]</scope>
    <source>
        <strain evidence="2 3">AMNI-1</strain>
    </source>
</reference>
<keyword evidence="3" id="KW-1185">Reference proteome</keyword>
<evidence type="ECO:0000259" key="1">
    <source>
        <dbReference type="PROSITE" id="PS50943"/>
    </source>
</evidence>